<organism evidence="2 3">
    <name type="scientific">Tenacibaculum vairaonense</name>
    <dbReference type="NCBI Taxonomy" id="3137860"/>
    <lineage>
        <taxon>Bacteria</taxon>
        <taxon>Pseudomonadati</taxon>
        <taxon>Bacteroidota</taxon>
        <taxon>Flavobacteriia</taxon>
        <taxon>Flavobacteriales</taxon>
        <taxon>Flavobacteriaceae</taxon>
        <taxon>Tenacibaculum</taxon>
    </lineage>
</organism>
<keyword evidence="1" id="KW-0812">Transmembrane</keyword>
<proteinExistence type="predicted"/>
<gene>
    <name evidence="2" type="ORF">T190115A13A_10421</name>
</gene>
<evidence type="ECO:0000313" key="2">
    <source>
        <dbReference type="EMBL" id="CAL2106265.1"/>
    </source>
</evidence>
<sequence length="182" mass="20912">MNSACMLTETQKSTINNIIMKYNLSNWMEVCEIGVKMNRLTSDVNTKNRNKITLIVVVLIVLKMLASNKIPEFVFWMFGGIGVLFVTVKFYMLKRELVFDLVNGVVELSVMGITLKKQKLKRFKDFTSEGGFIINGFDLGGNLYMKFTDGEKIQVAQLRDFNVFKSIQYAIIEFKELSFKIT</sequence>
<comment type="caution">
    <text evidence="2">The sequence shown here is derived from an EMBL/GenBank/DDBJ whole genome shotgun (WGS) entry which is preliminary data.</text>
</comment>
<keyword evidence="3" id="KW-1185">Reference proteome</keyword>
<keyword evidence="1" id="KW-0472">Membrane</keyword>
<keyword evidence="1" id="KW-1133">Transmembrane helix</keyword>
<evidence type="ECO:0000313" key="3">
    <source>
        <dbReference type="Proteomes" id="UP001497602"/>
    </source>
</evidence>
<dbReference type="Proteomes" id="UP001497602">
    <property type="component" value="Unassembled WGS sequence"/>
</dbReference>
<reference evidence="2 3" key="1">
    <citation type="submission" date="2024-05" db="EMBL/GenBank/DDBJ databases">
        <authorList>
            <person name="Duchaud E."/>
        </authorList>
    </citation>
    <scope>NUCLEOTIDE SEQUENCE [LARGE SCALE GENOMIC DNA]</scope>
    <source>
        <strain evidence="2">Ena-SAMPLE-TAB-13-05-2024-13:56:06:370-140305</strain>
    </source>
</reference>
<evidence type="ECO:0008006" key="4">
    <source>
        <dbReference type="Google" id="ProtNLM"/>
    </source>
</evidence>
<feature type="transmembrane region" description="Helical" evidence="1">
    <location>
        <begin position="73"/>
        <end position="91"/>
    </location>
</feature>
<accession>A0ABP1F785</accession>
<evidence type="ECO:0000256" key="1">
    <source>
        <dbReference type="SAM" id="Phobius"/>
    </source>
</evidence>
<protein>
    <recommendedName>
        <fullName evidence="4">GPI-GlcNAc transferase complex PIG-H component conserved domain-containing protein</fullName>
    </recommendedName>
</protein>
<name>A0ABP1F785_9FLAO</name>
<dbReference type="EMBL" id="CAXJRC010000011">
    <property type="protein sequence ID" value="CAL2106265.1"/>
    <property type="molecule type" value="Genomic_DNA"/>
</dbReference>